<evidence type="ECO:0000259" key="1">
    <source>
        <dbReference type="Pfam" id="PF13701"/>
    </source>
</evidence>
<protein>
    <submittedName>
        <fullName evidence="2">Transposase</fullName>
    </submittedName>
</protein>
<dbReference type="EMBL" id="JBHTLH010000006">
    <property type="protein sequence ID" value="MFD1124232.1"/>
    <property type="molecule type" value="Genomic_DNA"/>
</dbReference>
<accession>A0ABW3PLN7</accession>
<proteinExistence type="predicted"/>
<organism evidence="2 3">
    <name type="scientific">Lentilactobacillus raoultii</name>
    <dbReference type="NCBI Taxonomy" id="1987503"/>
    <lineage>
        <taxon>Bacteria</taxon>
        <taxon>Bacillati</taxon>
        <taxon>Bacillota</taxon>
        <taxon>Bacilli</taxon>
        <taxon>Lactobacillales</taxon>
        <taxon>Lactobacillaceae</taxon>
        <taxon>Lentilactobacillus</taxon>
    </lineage>
</organism>
<reference evidence="3" key="1">
    <citation type="journal article" date="2019" name="Int. J. Syst. Evol. Microbiol.">
        <title>The Global Catalogue of Microorganisms (GCM) 10K type strain sequencing project: providing services to taxonomists for standard genome sequencing and annotation.</title>
        <authorList>
            <consortium name="The Broad Institute Genomics Platform"/>
            <consortium name="The Broad Institute Genome Sequencing Center for Infectious Disease"/>
            <person name="Wu L."/>
            <person name="Ma J."/>
        </authorList>
    </citation>
    <scope>NUCLEOTIDE SEQUENCE [LARGE SCALE GENOMIC DNA]</scope>
    <source>
        <strain evidence="3">CCUG 71848</strain>
    </source>
</reference>
<dbReference type="Proteomes" id="UP001597156">
    <property type="component" value="Unassembled WGS sequence"/>
</dbReference>
<dbReference type="RefSeq" id="WP_382389709.1">
    <property type="nucleotide sequence ID" value="NZ_JBHTLH010000006.1"/>
</dbReference>
<feature type="domain" description="Transposase DDE" evidence="1">
    <location>
        <begin position="2"/>
        <end position="46"/>
    </location>
</feature>
<dbReference type="InterPro" id="IPR025668">
    <property type="entry name" value="Tnp_DDE_dom"/>
</dbReference>
<evidence type="ECO:0000313" key="2">
    <source>
        <dbReference type="EMBL" id="MFD1124232.1"/>
    </source>
</evidence>
<name>A0ABW3PLN7_9LACO</name>
<sequence length="46" mass="5391">METIRKYLLKVAGKVVHTARRIQLKLSATHVYQAVFKRILLNIQQL</sequence>
<gene>
    <name evidence="2" type="ORF">ACFQ22_02490</name>
</gene>
<keyword evidence="3" id="KW-1185">Reference proteome</keyword>
<comment type="caution">
    <text evidence="2">The sequence shown here is derived from an EMBL/GenBank/DDBJ whole genome shotgun (WGS) entry which is preliminary data.</text>
</comment>
<dbReference type="Pfam" id="PF13701">
    <property type="entry name" value="DDE_Tnp_1_4"/>
    <property type="match status" value="1"/>
</dbReference>
<evidence type="ECO:0000313" key="3">
    <source>
        <dbReference type="Proteomes" id="UP001597156"/>
    </source>
</evidence>